<organism evidence="1 2">
    <name type="scientific">Streblomastix strix</name>
    <dbReference type="NCBI Taxonomy" id="222440"/>
    <lineage>
        <taxon>Eukaryota</taxon>
        <taxon>Metamonada</taxon>
        <taxon>Preaxostyla</taxon>
        <taxon>Oxymonadida</taxon>
        <taxon>Streblomastigidae</taxon>
        <taxon>Streblomastix</taxon>
    </lineage>
</organism>
<name>A0A5J4TK42_9EUKA</name>
<dbReference type="Gene3D" id="2.40.30.10">
    <property type="entry name" value="Translation factors"/>
    <property type="match status" value="1"/>
</dbReference>
<dbReference type="Proteomes" id="UP000324800">
    <property type="component" value="Unassembled WGS sequence"/>
</dbReference>
<evidence type="ECO:0000313" key="2">
    <source>
        <dbReference type="Proteomes" id="UP000324800"/>
    </source>
</evidence>
<dbReference type="InterPro" id="IPR009000">
    <property type="entry name" value="Transl_B-barrel_sf"/>
</dbReference>
<dbReference type="EMBL" id="SNRW01030241">
    <property type="protein sequence ID" value="KAA6358180.1"/>
    <property type="molecule type" value="Genomic_DNA"/>
</dbReference>
<evidence type="ECO:0008006" key="3">
    <source>
        <dbReference type="Google" id="ProtNLM"/>
    </source>
</evidence>
<dbReference type="PANTHER" id="PTHR44830">
    <property type="entry name" value="ELONGATION FACTOR 1 ALPHA"/>
    <property type="match status" value="1"/>
</dbReference>
<sequence>CKTVEMHNEALTQAVLGENVGFNLKGEPVKHIKSGFVCRNAKQDPPHESESFQNQVRDMRAIVAVGVIKGVTKKSSEAKVTKAAEKKQKKQQTEFSRIILIKSSCNIENL</sequence>
<dbReference type="OrthoDB" id="342024at2759"/>
<dbReference type="AlphaFoldDB" id="A0A5J4TK42"/>
<protein>
    <recommendedName>
        <fullName evidence="3">Translation elongation factor EFTu/EF1A C-terminal domain-containing protein</fullName>
    </recommendedName>
</protein>
<comment type="caution">
    <text evidence="1">The sequence shown here is derived from an EMBL/GenBank/DDBJ whole genome shotgun (WGS) entry which is preliminary data.</text>
</comment>
<evidence type="ECO:0000313" key="1">
    <source>
        <dbReference type="EMBL" id="KAA6358180.1"/>
    </source>
</evidence>
<accession>A0A5J4TK42</accession>
<reference evidence="1 2" key="1">
    <citation type="submission" date="2019-03" db="EMBL/GenBank/DDBJ databases">
        <title>Single cell metagenomics reveals metabolic interactions within the superorganism composed of flagellate Streblomastix strix and complex community of Bacteroidetes bacteria on its surface.</title>
        <authorList>
            <person name="Treitli S.C."/>
            <person name="Kolisko M."/>
            <person name="Husnik F."/>
            <person name="Keeling P."/>
            <person name="Hampl V."/>
        </authorList>
    </citation>
    <scope>NUCLEOTIDE SEQUENCE [LARGE SCALE GENOMIC DNA]</scope>
    <source>
        <strain evidence="1">ST1C</strain>
    </source>
</reference>
<feature type="non-terminal residue" evidence="1">
    <location>
        <position position="1"/>
    </location>
</feature>
<proteinExistence type="predicted"/>
<dbReference type="PANTHER" id="PTHR44830:SF1">
    <property type="entry name" value="TR-TYPE G DOMAIN-CONTAINING PROTEIN"/>
    <property type="match status" value="1"/>
</dbReference>
<dbReference type="SUPFAM" id="SSF50447">
    <property type="entry name" value="Translation proteins"/>
    <property type="match status" value="1"/>
</dbReference>
<gene>
    <name evidence="1" type="ORF">EZS28_046292</name>
</gene>